<dbReference type="EMBL" id="WUUT01000001">
    <property type="protein sequence ID" value="MXR50819.1"/>
    <property type="molecule type" value="Genomic_DNA"/>
</dbReference>
<proteinExistence type="predicted"/>
<dbReference type="OrthoDB" id="302327at2157"/>
<accession>A0A6B0TC88</accession>
<keyword evidence="1" id="KW-0808">Transferase</keyword>
<evidence type="ECO:0000313" key="1">
    <source>
        <dbReference type="EMBL" id="MXR50819.1"/>
    </source>
</evidence>
<organism evidence="1 2">
    <name type="scientific">Halovenus carboxidivorans</name>
    <dbReference type="NCBI Taxonomy" id="2692199"/>
    <lineage>
        <taxon>Archaea</taxon>
        <taxon>Methanobacteriati</taxon>
        <taxon>Methanobacteriota</taxon>
        <taxon>Stenosarchaea group</taxon>
        <taxon>Halobacteria</taxon>
        <taxon>Halobacteriales</taxon>
        <taxon>Haloarculaceae</taxon>
        <taxon>Halovenus</taxon>
    </lineage>
</organism>
<keyword evidence="1" id="KW-0418">Kinase</keyword>
<comment type="caution">
    <text evidence="1">The sequence shown here is derived from an EMBL/GenBank/DDBJ whole genome shotgun (WGS) entry which is preliminary data.</text>
</comment>
<dbReference type="InterPro" id="IPR016954">
    <property type="entry name" value="Uncharacterised_Vng0742h"/>
</dbReference>
<keyword evidence="2" id="KW-1185">Reference proteome</keyword>
<dbReference type="PIRSF" id="PIRSF030471">
    <property type="entry name" value="STR_Vng0742h_prd"/>
    <property type="match status" value="1"/>
</dbReference>
<protein>
    <submittedName>
        <fullName evidence="1">Histidine kinase</fullName>
    </submittedName>
</protein>
<dbReference type="RefSeq" id="WP_159762913.1">
    <property type="nucleotide sequence ID" value="NZ_WUUT01000001.1"/>
</dbReference>
<name>A0A6B0TC88_9EURY</name>
<dbReference type="AlphaFoldDB" id="A0A6B0TC88"/>
<dbReference type="GO" id="GO:0016301">
    <property type="term" value="F:kinase activity"/>
    <property type="evidence" value="ECO:0007669"/>
    <property type="project" value="UniProtKB-KW"/>
</dbReference>
<evidence type="ECO:0000313" key="2">
    <source>
        <dbReference type="Proteomes" id="UP000466535"/>
    </source>
</evidence>
<sequence length="253" mass="28921">MGLDRFLSVPDDGGYKLVVTNRTQPEPFQRMVENLFAEQTVDVRETVDGTYPENTVLLLKDGDVIAESSLDALHDAILMVNSDLYTTGTRSLDETNVPDVIDALTDIRFSLRGYPESNTEKLLLILISRHIERRAYEVGDGVLRSSFQSLSRIKDERGTRRTYRKVSDTDVDVHVYGKPDWRPTDELDVTAHYGRTRDFEHSWFVVYRPPPDRPGERSAALLAIESGDAKWEGFWTYDRSVVDDIAEYIRSNL</sequence>
<reference evidence="1 2" key="1">
    <citation type="submission" date="2019-12" db="EMBL/GenBank/DDBJ databases">
        <title>Isolation and characterization of three novel carbon monoxide-oxidizing members of Halobacteria from salione crusts and soils.</title>
        <authorList>
            <person name="Myers M.R."/>
            <person name="King G.M."/>
        </authorList>
    </citation>
    <scope>NUCLEOTIDE SEQUENCE [LARGE SCALE GENOMIC DNA]</scope>
    <source>
        <strain evidence="1 2">WSH3</strain>
    </source>
</reference>
<dbReference type="Proteomes" id="UP000466535">
    <property type="component" value="Unassembled WGS sequence"/>
</dbReference>
<gene>
    <name evidence="1" type="ORF">GRX03_04260</name>
</gene>